<organism evidence="2 3">
    <name type="scientific">Sinorhizobium sojae CCBAU 05684</name>
    <dbReference type="NCBI Taxonomy" id="716928"/>
    <lineage>
        <taxon>Bacteria</taxon>
        <taxon>Pseudomonadati</taxon>
        <taxon>Pseudomonadota</taxon>
        <taxon>Alphaproteobacteria</taxon>
        <taxon>Hyphomicrobiales</taxon>
        <taxon>Rhizobiaceae</taxon>
        <taxon>Sinorhizobium/Ensifer group</taxon>
        <taxon>Sinorhizobium</taxon>
    </lineage>
</organism>
<evidence type="ECO:0000313" key="2">
    <source>
        <dbReference type="EMBL" id="ASY63387.1"/>
    </source>
</evidence>
<reference evidence="2 3" key="1">
    <citation type="submission" date="2017-08" db="EMBL/GenBank/DDBJ databases">
        <title>Multipartite genome sequences of Sinorhizobium species nodulating soybeans.</title>
        <authorList>
            <person name="Tian C.F."/>
        </authorList>
    </citation>
    <scope>NUCLEOTIDE SEQUENCE [LARGE SCALE GENOMIC DNA]</scope>
    <source>
        <strain evidence="2 3">CCBAU 05684</strain>
    </source>
</reference>
<dbReference type="AlphaFoldDB" id="A0A249PCE9"/>
<name>A0A249PCE9_9HYPH</name>
<accession>A0A249PCE9</accession>
<feature type="region of interest" description="Disordered" evidence="1">
    <location>
        <begin position="6"/>
        <end position="27"/>
    </location>
</feature>
<evidence type="ECO:0000313" key="3">
    <source>
        <dbReference type="Proteomes" id="UP000217211"/>
    </source>
</evidence>
<gene>
    <name evidence="2" type="ORF">SJ05684_c19450</name>
</gene>
<evidence type="ECO:0000256" key="1">
    <source>
        <dbReference type="SAM" id="MobiDB-lite"/>
    </source>
</evidence>
<dbReference type="Proteomes" id="UP000217211">
    <property type="component" value="Chromosome"/>
</dbReference>
<sequence length="38" mass="4288">MIVRVMPSPYHPKLRTQRNGSGFFRAGGDKMCNDAPHD</sequence>
<keyword evidence="3" id="KW-1185">Reference proteome</keyword>
<dbReference type="KEGG" id="esj:SJ05684_c19450"/>
<protein>
    <submittedName>
        <fullName evidence="2">Uncharacterized protein</fullName>
    </submittedName>
</protein>
<proteinExistence type="predicted"/>
<dbReference type="EMBL" id="CP023067">
    <property type="protein sequence ID" value="ASY63387.1"/>
    <property type="molecule type" value="Genomic_DNA"/>
</dbReference>